<dbReference type="GO" id="GO:0006355">
    <property type="term" value="P:regulation of DNA-templated transcription"/>
    <property type="evidence" value="ECO:0007669"/>
    <property type="project" value="UniProtKB-UniRule"/>
</dbReference>
<dbReference type="InterPro" id="IPR018289">
    <property type="entry name" value="MULE_transposase_dom"/>
</dbReference>
<dbReference type="InterPro" id="IPR004330">
    <property type="entry name" value="FAR1_DNA_bnd_dom"/>
</dbReference>
<dbReference type="Gramene" id="QL06p005964:mrna">
    <property type="protein sequence ID" value="QL06p005964:mrna"/>
    <property type="gene ID" value="QL06p005964"/>
</dbReference>
<dbReference type="PANTHER" id="PTHR31669:SF149">
    <property type="entry name" value="PROTEIN FAR1-RELATED SEQUENCE 12-RELATED"/>
    <property type="match status" value="1"/>
</dbReference>
<evidence type="ECO:0000313" key="8">
    <source>
        <dbReference type="EnsemblPlants" id="QL06p005964:mrna"/>
    </source>
</evidence>
<evidence type="ECO:0000256" key="4">
    <source>
        <dbReference type="ARBA" id="ARBA00022833"/>
    </source>
</evidence>
<dbReference type="AlphaFoldDB" id="A0A7N2R639"/>
<reference evidence="8" key="2">
    <citation type="submission" date="2021-01" db="UniProtKB">
        <authorList>
            <consortium name="EnsemblPlants"/>
        </authorList>
    </citation>
    <scope>IDENTIFICATION</scope>
</reference>
<dbReference type="EMBL" id="LRBV02000006">
    <property type="status" value="NOT_ANNOTATED_CDS"/>
    <property type="molecule type" value="Genomic_DNA"/>
</dbReference>
<protein>
    <recommendedName>
        <fullName evidence="6">Protein FAR1-RELATED SEQUENCE</fullName>
    </recommendedName>
</protein>
<keyword evidence="2 6" id="KW-0479">Metal-binding</keyword>
<dbReference type="Pfam" id="PF10551">
    <property type="entry name" value="MULE"/>
    <property type="match status" value="1"/>
</dbReference>
<evidence type="ECO:0000256" key="6">
    <source>
        <dbReference type="RuleBase" id="RU367018"/>
    </source>
</evidence>
<feature type="domain" description="SWIM-type" evidence="7">
    <location>
        <begin position="643"/>
        <end position="681"/>
    </location>
</feature>
<dbReference type="SMART" id="SM00575">
    <property type="entry name" value="ZnF_PMZ"/>
    <property type="match status" value="1"/>
</dbReference>
<dbReference type="Proteomes" id="UP000594261">
    <property type="component" value="Chromosome 6"/>
</dbReference>
<keyword evidence="4 6" id="KW-0862">Zinc</keyword>
<proteinExistence type="inferred from homology"/>
<evidence type="ECO:0000256" key="1">
    <source>
        <dbReference type="ARBA" id="ARBA00005889"/>
    </source>
</evidence>
<dbReference type="GO" id="GO:0008270">
    <property type="term" value="F:zinc ion binding"/>
    <property type="evidence" value="ECO:0007669"/>
    <property type="project" value="UniProtKB-UniRule"/>
</dbReference>
<name>A0A7N2R639_QUELO</name>
<evidence type="ECO:0000259" key="7">
    <source>
        <dbReference type="PROSITE" id="PS50966"/>
    </source>
</evidence>
<keyword evidence="3 5" id="KW-0863">Zinc-finger</keyword>
<reference evidence="8 9" key="1">
    <citation type="journal article" date="2016" name="G3 (Bethesda)">
        <title>First Draft Assembly and Annotation of the Genome of a California Endemic Oak Quercus lobata Nee (Fagaceae).</title>
        <authorList>
            <person name="Sork V.L."/>
            <person name="Fitz-Gibbon S.T."/>
            <person name="Puiu D."/>
            <person name="Crepeau M."/>
            <person name="Gugger P.F."/>
            <person name="Sherman R."/>
            <person name="Stevens K."/>
            <person name="Langley C.H."/>
            <person name="Pellegrini M."/>
            <person name="Salzberg S.L."/>
        </authorList>
    </citation>
    <scope>NUCLEOTIDE SEQUENCE [LARGE SCALE GENOMIC DNA]</scope>
    <source>
        <strain evidence="8 9">cv. SW786</strain>
    </source>
</reference>
<comment type="similarity">
    <text evidence="1 6">Belongs to the FHY3/FAR1 family.</text>
</comment>
<dbReference type="InParanoid" id="A0A7N2R639"/>
<keyword evidence="6" id="KW-0539">Nucleus</keyword>
<dbReference type="PANTHER" id="PTHR31669">
    <property type="entry name" value="PROTEIN FAR1-RELATED SEQUENCE 10-RELATED"/>
    <property type="match status" value="1"/>
</dbReference>
<comment type="function">
    <text evidence="6">Putative transcription activator involved in regulating light control of development.</text>
</comment>
<evidence type="ECO:0000256" key="2">
    <source>
        <dbReference type="ARBA" id="ARBA00022723"/>
    </source>
</evidence>
<keyword evidence="9" id="KW-1185">Reference proteome</keyword>
<dbReference type="InterPro" id="IPR031052">
    <property type="entry name" value="FHY3/FAR1"/>
</dbReference>
<dbReference type="FunCoup" id="A0A7N2R639">
    <property type="interactions" value="1068"/>
</dbReference>
<comment type="subcellular location">
    <subcellularLocation>
        <location evidence="6">Nucleus</location>
    </subcellularLocation>
</comment>
<dbReference type="OMA" id="SGENCTP"/>
<dbReference type="InterPro" id="IPR006564">
    <property type="entry name" value="Znf_PMZ"/>
</dbReference>
<organism evidence="8 9">
    <name type="scientific">Quercus lobata</name>
    <name type="common">Valley oak</name>
    <dbReference type="NCBI Taxonomy" id="97700"/>
    <lineage>
        <taxon>Eukaryota</taxon>
        <taxon>Viridiplantae</taxon>
        <taxon>Streptophyta</taxon>
        <taxon>Embryophyta</taxon>
        <taxon>Tracheophyta</taxon>
        <taxon>Spermatophyta</taxon>
        <taxon>Magnoliopsida</taxon>
        <taxon>eudicotyledons</taxon>
        <taxon>Gunneridae</taxon>
        <taxon>Pentapetalae</taxon>
        <taxon>rosids</taxon>
        <taxon>fabids</taxon>
        <taxon>Fagales</taxon>
        <taxon>Fagaceae</taxon>
        <taxon>Quercus</taxon>
    </lineage>
</organism>
<evidence type="ECO:0000256" key="5">
    <source>
        <dbReference type="PROSITE-ProRule" id="PRU00325"/>
    </source>
</evidence>
<dbReference type="EnsemblPlants" id="QL06p005964:mrna">
    <property type="protein sequence ID" value="QL06p005964:mrna"/>
    <property type="gene ID" value="QL06p005964"/>
</dbReference>
<accession>A0A7N2R639</accession>
<dbReference type="GO" id="GO:0005634">
    <property type="term" value="C:nucleus"/>
    <property type="evidence" value="ECO:0007669"/>
    <property type="project" value="UniProtKB-SubCell"/>
</dbReference>
<sequence>MVIKAKPVGMIRAIDNVNGEDGGSRLEPQVGLEFDSSDDARECYSLYAKRMGFKIRTGQLYRSRTDGSVSSRRFVCSKEGFQTNSRTGCPAFIRVQRNASGKWVIDHYFKDHNHDLESTGENPTPVMQSKPPIVKNSLADVTQRSKVKLLEDVEDRRPCPSGVINVKRVKRDGDDGQSKVQPFLGLVFNSANEAYQLYHSYGANKGFRVRIGQLFRSRHDGSISSRRFVCSKEGFQHPSRVGCGAYMRIKRQESGTWVVDRLREDHNHGLGTQMETHKGSLNASNRFIEEVNGGLQNKDLVTKYNKNLVKRWREKHNRSDWYHVLFEYFQSKQAEDTGFFHAVEVNDGNCMSIFWADGRSRYSCSQFGDAIVLDTSYKNSVYLVPFATFVGVNHHKQPVLLGCALIADESQESYTWLFKTWLRAMSGRHPLSIIADEDKAIQQAIAEVFPGTHHRFSLWQIKAKEREFLSSMDNGFKCEYEKCTLHSQTADEFDIAWNALLSRYGLKENVWLKEMFESRASWVPLYLRATFFAGISMNESIDSFFGTLLNAQTPIVEFVSRYERGLEQRREEERKEDFDTYNLQAFLQTKEPVEEQCRRLYTLTVFKIFQKELLQSYSYLGFKIYEEGANSRYLLRKCGNDNEKNIVTFCASNLNVSCSCQMFEFEGVLCRHALRVFQILEIREVPSHYILHRWTRNAEYGTVGDAESVGTSQELKALMLWSLRETACKYIEAGSASLEKYKLAYEIMREGGRKLSWQRTRDYVCWCHGDAATTFFINYDCNESKLDSSISGLEILLEQVRLAAGEDCGNAAGEAVARDLRTL</sequence>
<evidence type="ECO:0000256" key="3">
    <source>
        <dbReference type="ARBA" id="ARBA00022771"/>
    </source>
</evidence>
<evidence type="ECO:0000313" key="9">
    <source>
        <dbReference type="Proteomes" id="UP000594261"/>
    </source>
</evidence>
<dbReference type="PROSITE" id="PS50966">
    <property type="entry name" value="ZF_SWIM"/>
    <property type="match status" value="1"/>
</dbReference>
<dbReference type="Pfam" id="PF04434">
    <property type="entry name" value="SWIM"/>
    <property type="match status" value="1"/>
</dbReference>
<dbReference type="InterPro" id="IPR007527">
    <property type="entry name" value="Znf_SWIM"/>
</dbReference>
<dbReference type="Pfam" id="PF03101">
    <property type="entry name" value="FAR1"/>
    <property type="match status" value="2"/>
</dbReference>